<proteinExistence type="predicted"/>
<dbReference type="Proteomes" id="UP000663637">
    <property type="component" value="Chromosome"/>
</dbReference>
<evidence type="ECO:0000313" key="2">
    <source>
        <dbReference type="EMBL" id="QSB44724.1"/>
    </source>
</evidence>
<protein>
    <submittedName>
        <fullName evidence="2">Uncharacterized protein</fullName>
    </submittedName>
</protein>
<reference evidence="2 3" key="1">
    <citation type="submission" date="2020-09" db="EMBL/GenBank/DDBJ databases">
        <title>Complete genome sequence of altererythrobacter flavus SS-21NJ, isolated from Dongying oil sludge in Shandong province.</title>
        <authorList>
            <person name="Sun S."/>
            <person name="Zhang Z."/>
        </authorList>
    </citation>
    <scope>NUCLEOTIDE SEQUENCE [LARGE SCALE GENOMIC DNA]</scope>
    <source>
        <strain evidence="2 3">SS-21NJ</strain>
    </source>
</reference>
<evidence type="ECO:0000256" key="1">
    <source>
        <dbReference type="SAM" id="SignalP"/>
    </source>
</evidence>
<feature type="chain" id="PRO_5046484257" evidence="1">
    <location>
        <begin position="24"/>
        <end position="150"/>
    </location>
</feature>
<keyword evidence="3" id="KW-1185">Reference proteome</keyword>
<feature type="signal peptide" evidence="1">
    <location>
        <begin position="1"/>
        <end position="23"/>
    </location>
</feature>
<evidence type="ECO:0000313" key="3">
    <source>
        <dbReference type="Proteomes" id="UP000663637"/>
    </source>
</evidence>
<name>A0ABX7K8Y6_9SPHN</name>
<accession>A0ABX7K8Y6</accession>
<sequence>MIRAATAILAAIAVLGAAVPGSASEQGARDAATHNALYEDAKKLGLSPQSVSEMYECAAMWDRWIYIVESAADADFVQALHPELSVGNAKARRIKWTREARRFADEGYDEDYLAENKAEAESAADRRYANYANGDEHGLEVMMEYLGTCQ</sequence>
<gene>
    <name evidence="2" type="ORF">IDJ81_00575</name>
</gene>
<organism evidence="2 3">
    <name type="scientific">Tsuneonella flava</name>
    <dbReference type="NCBI Taxonomy" id="2055955"/>
    <lineage>
        <taxon>Bacteria</taxon>
        <taxon>Pseudomonadati</taxon>
        <taxon>Pseudomonadota</taxon>
        <taxon>Alphaproteobacteria</taxon>
        <taxon>Sphingomonadales</taxon>
        <taxon>Erythrobacteraceae</taxon>
        <taxon>Tsuneonella</taxon>
    </lineage>
</organism>
<keyword evidence="1" id="KW-0732">Signal</keyword>
<dbReference type="RefSeq" id="WP_205442815.1">
    <property type="nucleotide sequence ID" value="NZ_CP061510.1"/>
</dbReference>
<dbReference type="EMBL" id="CP061510">
    <property type="protein sequence ID" value="QSB44724.1"/>
    <property type="molecule type" value="Genomic_DNA"/>
</dbReference>